<feature type="compositionally biased region" description="Low complexity" evidence="1">
    <location>
        <begin position="313"/>
        <end position="330"/>
    </location>
</feature>
<feature type="compositionally biased region" description="Acidic residues" evidence="1">
    <location>
        <begin position="82"/>
        <end position="95"/>
    </location>
</feature>
<sequence>MSTETVNALVFDYLNSLDQNLANMFQTKTKASKLQRGQNKLAQIIDDHLKNSKKTIKLQKNGPSVDKIIKMSNGKPVSAVQPDEESSEEDSSDDEPPIKKACVAPNQLSKKDASSSEDESSEEESVPPVAKNPKTTKVIMPPAGKKAADESDDSSEEESSEEETVVKINKAPQVVAQKADSSSEEESSEEETAVKTPAKVNKAPQEVVAKKADSSSEEESSEEETVVKTPAKVTKAPVQKKSQVESSSEEDSSEEEAVVKVPIKAPVAKKSQEESSSEEDSSEDEAAVKAPVPPNKVKEDSSSEEESSEDETVATATPVKKTVVKPAIAKTAEESDDDSDDEEEEENKTPKQIQAQPFVKAGNDGNQYQNSNNYLNSSFDSDKKKKLQNRRSDPYRRVREDNVNVDERLLNNSQKAKKGQYENWGKKAALDLQYTKGKSFRHEKTKKKRGSYKGGQIDVCVNSIKFDD</sequence>
<dbReference type="PANTHER" id="PTHR23216:SF1">
    <property type="entry name" value="NUCLEOLAR AND COILED-BODY PHOSPHOPROTEIN 1"/>
    <property type="match status" value="1"/>
</dbReference>
<dbReference type="Pfam" id="PF05022">
    <property type="entry name" value="SRP40_C"/>
    <property type="match status" value="1"/>
</dbReference>
<dbReference type="PANTHER" id="PTHR23216">
    <property type="entry name" value="NUCLEOLAR AND COILED-BODY PHOSPHOPROTEIN 1"/>
    <property type="match status" value="1"/>
</dbReference>
<keyword evidence="4" id="KW-1185">Reference proteome</keyword>
<feature type="compositionally biased region" description="Acidic residues" evidence="1">
    <location>
        <begin position="215"/>
        <end position="224"/>
    </location>
</feature>
<feature type="compositionally biased region" description="Basic and acidic residues" evidence="1">
    <location>
        <begin position="390"/>
        <end position="409"/>
    </location>
</feature>
<reference evidence="3 4" key="1">
    <citation type="submission" date="2019-08" db="EMBL/GenBank/DDBJ databases">
        <authorList>
            <person name="Alioto T."/>
            <person name="Alioto T."/>
            <person name="Gomez Garrido J."/>
        </authorList>
    </citation>
    <scope>NUCLEOTIDE SEQUENCE [LARGE SCALE GENOMIC DNA]</scope>
</reference>
<feature type="compositionally biased region" description="Acidic residues" evidence="1">
    <location>
        <begin position="275"/>
        <end position="285"/>
    </location>
</feature>
<feature type="region of interest" description="Disordered" evidence="1">
    <location>
        <begin position="60"/>
        <end position="420"/>
    </location>
</feature>
<feature type="compositionally biased region" description="Acidic residues" evidence="1">
    <location>
        <begin position="247"/>
        <end position="256"/>
    </location>
</feature>
<feature type="compositionally biased region" description="Acidic residues" evidence="1">
    <location>
        <begin position="334"/>
        <end position="346"/>
    </location>
</feature>
<name>A0A5E4NJY4_9HEMI</name>
<gene>
    <name evidence="3" type="ORF">CINCED_3A024098</name>
</gene>
<dbReference type="AlphaFoldDB" id="A0A5E4NJY4"/>
<proteinExistence type="predicted"/>
<organism evidence="3 4">
    <name type="scientific">Cinara cedri</name>
    <dbReference type="NCBI Taxonomy" id="506608"/>
    <lineage>
        <taxon>Eukaryota</taxon>
        <taxon>Metazoa</taxon>
        <taxon>Ecdysozoa</taxon>
        <taxon>Arthropoda</taxon>
        <taxon>Hexapoda</taxon>
        <taxon>Insecta</taxon>
        <taxon>Pterygota</taxon>
        <taxon>Neoptera</taxon>
        <taxon>Paraneoptera</taxon>
        <taxon>Hemiptera</taxon>
        <taxon>Sternorrhyncha</taxon>
        <taxon>Aphidomorpha</taxon>
        <taxon>Aphidoidea</taxon>
        <taxon>Aphididae</taxon>
        <taxon>Lachninae</taxon>
        <taxon>Cinara</taxon>
    </lineage>
</organism>
<dbReference type="GO" id="GO:0005730">
    <property type="term" value="C:nucleolus"/>
    <property type="evidence" value="ECO:0007669"/>
    <property type="project" value="InterPro"/>
</dbReference>
<feature type="compositionally biased region" description="Acidic residues" evidence="1">
    <location>
        <begin position="150"/>
        <end position="163"/>
    </location>
</feature>
<dbReference type="GO" id="GO:0005654">
    <property type="term" value="C:nucleoplasm"/>
    <property type="evidence" value="ECO:0007669"/>
    <property type="project" value="TreeGrafter"/>
</dbReference>
<evidence type="ECO:0000313" key="3">
    <source>
        <dbReference type="EMBL" id="VVC43518.1"/>
    </source>
</evidence>
<evidence type="ECO:0000313" key="4">
    <source>
        <dbReference type="Proteomes" id="UP000325440"/>
    </source>
</evidence>
<dbReference type="InterPro" id="IPR007718">
    <property type="entry name" value="Srp40_C"/>
</dbReference>
<dbReference type="EMBL" id="CABPRJ010002370">
    <property type="protein sequence ID" value="VVC43518.1"/>
    <property type="molecule type" value="Genomic_DNA"/>
</dbReference>
<evidence type="ECO:0000256" key="1">
    <source>
        <dbReference type="SAM" id="MobiDB-lite"/>
    </source>
</evidence>
<feature type="domain" description="Srp40 C-terminal" evidence="2">
    <location>
        <begin position="394"/>
        <end position="466"/>
    </location>
</feature>
<feature type="compositionally biased region" description="Acidic residues" evidence="1">
    <location>
        <begin position="302"/>
        <end position="312"/>
    </location>
</feature>
<dbReference type="InterPro" id="IPR039191">
    <property type="entry name" value="Nopp140-like"/>
</dbReference>
<protein>
    <recommendedName>
        <fullName evidence="2">Srp40 C-terminal domain-containing protein</fullName>
    </recommendedName>
</protein>
<feature type="compositionally biased region" description="Acidic residues" evidence="1">
    <location>
        <begin position="182"/>
        <end position="191"/>
    </location>
</feature>
<dbReference type="Proteomes" id="UP000325440">
    <property type="component" value="Unassembled WGS sequence"/>
</dbReference>
<feature type="compositionally biased region" description="Low complexity" evidence="1">
    <location>
        <begin position="259"/>
        <end position="269"/>
    </location>
</feature>
<evidence type="ECO:0000259" key="2">
    <source>
        <dbReference type="Pfam" id="PF05022"/>
    </source>
</evidence>
<accession>A0A5E4NJY4</accession>
<feature type="compositionally biased region" description="Acidic residues" evidence="1">
    <location>
        <begin position="115"/>
        <end position="125"/>
    </location>
</feature>
<feature type="compositionally biased region" description="Low complexity" evidence="1">
    <location>
        <begin position="366"/>
        <end position="378"/>
    </location>
</feature>